<proteinExistence type="inferred from homology"/>
<dbReference type="GO" id="GO:0004066">
    <property type="term" value="F:asparagine synthase (glutamine-hydrolyzing) activity"/>
    <property type="evidence" value="ECO:0007669"/>
    <property type="project" value="UniProtKB-EC"/>
</dbReference>
<keyword evidence="8" id="KW-0061">Asparagine biosynthesis</keyword>
<evidence type="ECO:0000256" key="7">
    <source>
        <dbReference type="ARBA" id="ARBA00048741"/>
    </source>
</evidence>
<dbReference type="InterPro" id="IPR014729">
    <property type="entry name" value="Rossmann-like_a/b/a_fold"/>
</dbReference>
<feature type="site" description="Important for beta-aspartyl-AMP intermediate formation" evidence="10">
    <location>
        <position position="362"/>
    </location>
</feature>
<sequence length="661" mass="75730">MCGICGEVGRAYGYRVERALIGRMTDALSHRGPDDDGYHVHEMVGLGQRRLSIIDLSTGHQPIANEDQTIWVVLNGEIYNFQALREQLLQAGHRFSTNSDTEVIVHLYEEEGVDCLNRLRGMFAIALWDEKEKTLLLARDRLGKKPVFYAQLPQSLIFSSEVKSLLVDDRLGRHLNPLAVHDFLSFKFIPRQDDLIAGVHKLPPASYMIYRNGEATIRRYWQLQYATNTSMTEEEALAGTEQILSESVRLRMISDVPIGAFLSSGLDSGMIVALMSRMSPDPVNTFSIGDQTQGYNELPNARLIAEQCRTNHNELVVHPDAVKILPDLIWHLDGPYADVPALPMYYVAKLAREHVKVVLTGDGGDESFAGYDRYIANLLLAKYRSWLPGLIREKIVPAVLNLFKEKTERKSWRQSWRWFNTMSMLPDNECYARGISFFHFQNEDKELLYTDAFKAMVRGHNSLDGILSRFADDRVHDPVNKMTFSDLMIRVPEYSNIKIDRITMMHGLEARCPFLDHKLVEFAATIPTSIKIRHLRRKHLIKQLAKRYLPPKIVGLPKQGFGSPINTWLRGDLRGLAEGLLHNSKLVKDGLFRQDYIQTLLHQHASQQFNNGTRIWGLINVEIWYRINFGDRSPVEMKENIKDLFHAWQYGQAGKSKSWQL</sequence>
<evidence type="ECO:0000256" key="3">
    <source>
        <dbReference type="ARBA" id="ARBA00012737"/>
    </source>
</evidence>
<comment type="pathway">
    <text evidence="1">Amino-acid biosynthesis; L-asparagine biosynthesis; L-asparagine from L-aspartate (L-Gln route): step 1/1.</text>
</comment>
<keyword evidence="6 8" id="KW-0315">Glutamine amidotransferase</keyword>
<dbReference type="Pfam" id="PF13537">
    <property type="entry name" value="GATase_7"/>
    <property type="match status" value="1"/>
</dbReference>
<evidence type="ECO:0000313" key="12">
    <source>
        <dbReference type="EMBL" id="MBB5346585.1"/>
    </source>
</evidence>
<keyword evidence="13" id="KW-1185">Reference proteome</keyword>
<dbReference type="SUPFAM" id="SSF56235">
    <property type="entry name" value="N-terminal nucleophile aminohydrolases (Ntn hydrolases)"/>
    <property type="match status" value="1"/>
</dbReference>
<dbReference type="GO" id="GO:0005524">
    <property type="term" value="F:ATP binding"/>
    <property type="evidence" value="ECO:0007669"/>
    <property type="project" value="UniProtKB-KW"/>
</dbReference>
<dbReference type="RefSeq" id="WP_183347543.1">
    <property type="nucleotide sequence ID" value="NZ_JACHEO010000001.1"/>
</dbReference>
<dbReference type="InterPro" id="IPR029055">
    <property type="entry name" value="Ntn_hydrolases_N"/>
</dbReference>
<dbReference type="SUPFAM" id="SSF52402">
    <property type="entry name" value="Adenine nucleotide alpha hydrolases-like"/>
    <property type="match status" value="1"/>
</dbReference>
<evidence type="ECO:0000256" key="4">
    <source>
        <dbReference type="ARBA" id="ARBA00022741"/>
    </source>
</evidence>
<dbReference type="Pfam" id="PF00733">
    <property type="entry name" value="Asn_synthase"/>
    <property type="match status" value="1"/>
</dbReference>
<evidence type="ECO:0000259" key="11">
    <source>
        <dbReference type="PROSITE" id="PS51278"/>
    </source>
</evidence>
<dbReference type="CDD" id="cd00712">
    <property type="entry name" value="AsnB"/>
    <property type="match status" value="1"/>
</dbReference>
<evidence type="ECO:0000256" key="6">
    <source>
        <dbReference type="ARBA" id="ARBA00022962"/>
    </source>
</evidence>
<comment type="similarity">
    <text evidence="2">Belongs to the asparagine synthetase family.</text>
</comment>
<feature type="active site" description="For GATase activity" evidence="8">
    <location>
        <position position="2"/>
    </location>
</feature>
<keyword evidence="4 9" id="KW-0547">Nucleotide-binding</keyword>
<dbReference type="AlphaFoldDB" id="A0A840ULV5"/>
<feature type="domain" description="Glutamine amidotransferase type-2" evidence="11">
    <location>
        <begin position="2"/>
        <end position="213"/>
    </location>
</feature>
<dbReference type="EC" id="6.3.5.4" evidence="3"/>
<evidence type="ECO:0000256" key="1">
    <source>
        <dbReference type="ARBA" id="ARBA00005187"/>
    </source>
</evidence>
<name>A0A840ULV5_9BACT</name>
<evidence type="ECO:0000313" key="13">
    <source>
        <dbReference type="Proteomes" id="UP000539642"/>
    </source>
</evidence>
<evidence type="ECO:0000256" key="2">
    <source>
        <dbReference type="ARBA" id="ARBA00005752"/>
    </source>
</evidence>
<keyword evidence="5 9" id="KW-0067">ATP-binding</keyword>
<dbReference type="Gene3D" id="3.60.20.10">
    <property type="entry name" value="Glutamine Phosphoribosylpyrophosphate, subunit 1, domain 1"/>
    <property type="match status" value="1"/>
</dbReference>
<evidence type="ECO:0000256" key="9">
    <source>
        <dbReference type="PIRSR" id="PIRSR001589-2"/>
    </source>
</evidence>
<dbReference type="PIRSF" id="PIRSF001589">
    <property type="entry name" value="Asn_synthetase_glu-h"/>
    <property type="match status" value="1"/>
</dbReference>
<dbReference type="CDD" id="cd01991">
    <property type="entry name" value="Asn_synthase_B_C"/>
    <property type="match status" value="1"/>
</dbReference>
<gene>
    <name evidence="12" type="ORF">HNQ81_000292</name>
</gene>
<dbReference type="PANTHER" id="PTHR43284">
    <property type="entry name" value="ASPARAGINE SYNTHETASE (GLUTAMINE-HYDROLYZING)"/>
    <property type="match status" value="1"/>
</dbReference>
<evidence type="ECO:0000256" key="10">
    <source>
        <dbReference type="PIRSR" id="PIRSR001589-3"/>
    </source>
</evidence>
<feature type="binding site" evidence="9">
    <location>
        <position position="100"/>
    </location>
    <ligand>
        <name>L-glutamine</name>
        <dbReference type="ChEBI" id="CHEBI:58359"/>
    </ligand>
</feature>
<keyword evidence="12" id="KW-0436">Ligase</keyword>
<dbReference type="InterPro" id="IPR006426">
    <property type="entry name" value="Asn_synth_AEB"/>
</dbReference>
<dbReference type="Gene3D" id="3.40.50.620">
    <property type="entry name" value="HUPs"/>
    <property type="match status" value="1"/>
</dbReference>
<accession>A0A840ULV5</accession>
<evidence type="ECO:0000256" key="8">
    <source>
        <dbReference type="PIRSR" id="PIRSR001589-1"/>
    </source>
</evidence>
<evidence type="ECO:0000256" key="5">
    <source>
        <dbReference type="ARBA" id="ARBA00022840"/>
    </source>
</evidence>
<dbReference type="PROSITE" id="PS51278">
    <property type="entry name" value="GATASE_TYPE_2"/>
    <property type="match status" value="1"/>
</dbReference>
<dbReference type="InterPro" id="IPR051786">
    <property type="entry name" value="ASN_synthetase/amidase"/>
</dbReference>
<dbReference type="NCBIfam" id="TIGR01536">
    <property type="entry name" value="asn_synth_AEB"/>
    <property type="match status" value="1"/>
</dbReference>
<dbReference type="InterPro" id="IPR001962">
    <property type="entry name" value="Asn_synthase"/>
</dbReference>
<comment type="catalytic activity">
    <reaction evidence="7">
        <text>L-aspartate + L-glutamine + ATP + H2O = L-asparagine + L-glutamate + AMP + diphosphate + H(+)</text>
        <dbReference type="Rhea" id="RHEA:12228"/>
        <dbReference type="ChEBI" id="CHEBI:15377"/>
        <dbReference type="ChEBI" id="CHEBI:15378"/>
        <dbReference type="ChEBI" id="CHEBI:29985"/>
        <dbReference type="ChEBI" id="CHEBI:29991"/>
        <dbReference type="ChEBI" id="CHEBI:30616"/>
        <dbReference type="ChEBI" id="CHEBI:33019"/>
        <dbReference type="ChEBI" id="CHEBI:58048"/>
        <dbReference type="ChEBI" id="CHEBI:58359"/>
        <dbReference type="ChEBI" id="CHEBI:456215"/>
        <dbReference type="EC" id="6.3.5.4"/>
    </reaction>
</comment>
<protein>
    <recommendedName>
        <fullName evidence="3">asparagine synthase (glutamine-hydrolyzing)</fullName>
        <ecNumber evidence="3">6.3.5.4</ecNumber>
    </recommendedName>
</protein>
<organism evidence="12 13">
    <name type="scientific">Desulfoprunum benzoelyticum</name>
    <dbReference type="NCBI Taxonomy" id="1506996"/>
    <lineage>
        <taxon>Bacteria</taxon>
        <taxon>Pseudomonadati</taxon>
        <taxon>Thermodesulfobacteriota</taxon>
        <taxon>Desulfobulbia</taxon>
        <taxon>Desulfobulbales</taxon>
        <taxon>Desulfobulbaceae</taxon>
        <taxon>Desulfoprunum</taxon>
    </lineage>
</organism>
<dbReference type="GO" id="GO:0006529">
    <property type="term" value="P:asparagine biosynthetic process"/>
    <property type="evidence" value="ECO:0007669"/>
    <property type="project" value="UniProtKB-KW"/>
</dbReference>
<keyword evidence="8" id="KW-0028">Amino-acid biosynthesis</keyword>
<dbReference type="InterPro" id="IPR017932">
    <property type="entry name" value="GATase_2_dom"/>
</dbReference>
<comment type="caution">
    <text evidence="12">The sequence shown here is derived from an EMBL/GenBank/DDBJ whole genome shotgun (WGS) entry which is preliminary data.</text>
</comment>
<dbReference type="EMBL" id="JACHEO010000001">
    <property type="protein sequence ID" value="MBB5346585.1"/>
    <property type="molecule type" value="Genomic_DNA"/>
</dbReference>
<feature type="binding site" evidence="9">
    <location>
        <position position="288"/>
    </location>
    <ligand>
        <name>ATP</name>
        <dbReference type="ChEBI" id="CHEBI:30616"/>
    </ligand>
</feature>
<dbReference type="Proteomes" id="UP000539642">
    <property type="component" value="Unassembled WGS sequence"/>
</dbReference>
<reference evidence="12 13" key="1">
    <citation type="submission" date="2020-08" db="EMBL/GenBank/DDBJ databases">
        <title>Genomic Encyclopedia of Type Strains, Phase IV (KMG-IV): sequencing the most valuable type-strain genomes for metagenomic binning, comparative biology and taxonomic classification.</title>
        <authorList>
            <person name="Goeker M."/>
        </authorList>
    </citation>
    <scope>NUCLEOTIDE SEQUENCE [LARGE SCALE GENOMIC DNA]</scope>
    <source>
        <strain evidence="12 13">DSM 28570</strain>
    </source>
</reference>
<dbReference type="InterPro" id="IPR033738">
    <property type="entry name" value="AsnB_N"/>
</dbReference>
<dbReference type="GO" id="GO:0005829">
    <property type="term" value="C:cytosol"/>
    <property type="evidence" value="ECO:0007669"/>
    <property type="project" value="TreeGrafter"/>
</dbReference>
<dbReference type="PANTHER" id="PTHR43284:SF1">
    <property type="entry name" value="ASPARAGINE SYNTHETASE"/>
    <property type="match status" value="1"/>
</dbReference>